<accession>A0A0S3TDM5</accession>
<name>A0A0S3TDM5_PHAAN</name>
<reference evidence="1" key="1">
    <citation type="journal article" date="2015" name="Sci. Rep.">
        <title>The power of single molecule real-time sequencing technology in the de novo assembly of a eukaryotic genome.</title>
        <authorList>
            <person name="Sakai H."/>
            <person name="Naito K."/>
            <person name="Ogiso-Tanaka E."/>
            <person name="Takahashi Y."/>
            <person name="Iseki K."/>
            <person name="Muto C."/>
            <person name="Satou K."/>
            <person name="Teruya K."/>
            <person name="Shiroma A."/>
            <person name="Shimoji M."/>
            <person name="Hirano T."/>
            <person name="Itoh T."/>
            <person name="Kaga A."/>
            <person name="Tomooka N."/>
        </authorList>
    </citation>
    <scope>NUCLEOTIDE SEQUENCE</scope>
</reference>
<feature type="non-terminal residue" evidence="1">
    <location>
        <position position="1"/>
    </location>
</feature>
<evidence type="ECO:0000313" key="1">
    <source>
        <dbReference type="EMBL" id="BAU03105.1"/>
    </source>
</evidence>
<dbReference type="EMBL" id="AP015080">
    <property type="protein sequence ID" value="BAU03105.1"/>
    <property type="molecule type" value="Genomic_DNA"/>
</dbReference>
<proteinExistence type="predicted"/>
<dbReference type="AlphaFoldDB" id="A0A0S3TDM5"/>
<organism evidence="1">
    <name type="scientific">Vigna angularis var. angularis</name>
    <dbReference type="NCBI Taxonomy" id="157739"/>
    <lineage>
        <taxon>Eukaryota</taxon>
        <taxon>Viridiplantae</taxon>
        <taxon>Streptophyta</taxon>
        <taxon>Embryophyta</taxon>
        <taxon>Tracheophyta</taxon>
        <taxon>Spermatophyta</taxon>
        <taxon>Magnoliopsida</taxon>
        <taxon>eudicotyledons</taxon>
        <taxon>Gunneridae</taxon>
        <taxon>Pentapetalae</taxon>
        <taxon>rosids</taxon>
        <taxon>fabids</taxon>
        <taxon>Fabales</taxon>
        <taxon>Fabaceae</taxon>
        <taxon>Papilionoideae</taxon>
        <taxon>50 kb inversion clade</taxon>
        <taxon>NPAAA clade</taxon>
        <taxon>indigoferoid/millettioid clade</taxon>
        <taxon>Phaseoleae</taxon>
        <taxon>Vigna</taxon>
    </lineage>
</organism>
<gene>
    <name evidence="1" type="primary">Vigan.UMG011900</name>
    <name evidence="1" type="ORF">VIGAN_UM011900</name>
</gene>
<protein>
    <submittedName>
        <fullName evidence="1">Uncharacterized protein</fullName>
    </submittedName>
</protein>
<sequence length="92" mass="10204">GRSASTYYWQFGLNYSRPFGLNKLLARSASSGSQPARHERILGRSASIHLIEDRTVSLVGSTAQIKFSCIFLTVRNLCVMFSSMQMTELGTP</sequence>